<dbReference type="PANTHER" id="PTHR30290:SF83">
    <property type="entry name" value="ABC TRANSPORTER SUBSTRATE-BINDING PROTEIN"/>
    <property type="match status" value="1"/>
</dbReference>
<feature type="chain" id="PRO_5040813858" evidence="1">
    <location>
        <begin position="22"/>
        <end position="527"/>
    </location>
</feature>
<dbReference type="InterPro" id="IPR030678">
    <property type="entry name" value="Peptide/Ni-bd"/>
</dbReference>
<feature type="signal peptide" evidence="1">
    <location>
        <begin position="1"/>
        <end position="21"/>
    </location>
</feature>
<dbReference type="Gene3D" id="3.90.76.10">
    <property type="entry name" value="Dipeptide-binding Protein, Domain 1"/>
    <property type="match status" value="1"/>
</dbReference>
<organism evidence="3 4">
    <name type="scientific">Pseudonocardia halophobica</name>
    <dbReference type="NCBI Taxonomy" id="29401"/>
    <lineage>
        <taxon>Bacteria</taxon>
        <taxon>Bacillati</taxon>
        <taxon>Actinomycetota</taxon>
        <taxon>Actinomycetes</taxon>
        <taxon>Pseudonocardiales</taxon>
        <taxon>Pseudonocardiaceae</taxon>
        <taxon>Pseudonocardia</taxon>
    </lineage>
</organism>
<feature type="domain" description="Solute-binding protein family 5" evidence="2">
    <location>
        <begin position="94"/>
        <end position="446"/>
    </location>
</feature>
<keyword evidence="4" id="KW-1185">Reference proteome</keyword>
<dbReference type="EMBL" id="BSFQ01000041">
    <property type="protein sequence ID" value="GLL15079.1"/>
    <property type="molecule type" value="Genomic_DNA"/>
</dbReference>
<comment type="caution">
    <text evidence="3">The sequence shown here is derived from an EMBL/GenBank/DDBJ whole genome shotgun (WGS) entry which is preliminary data.</text>
</comment>
<accession>A0A9W6LB74</accession>
<evidence type="ECO:0000313" key="4">
    <source>
        <dbReference type="Proteomes" id="UP001143463"/>
    </source>
</evidence>
<dbReference type="AlphaFoldDB" id="A0A9W6LB74"/>
<protein>
    <submittedName>
        <fullName evidence="3">ABC transporter substrate-binding protein</fullName>
    </submittedName>
</protein>
<dbReference type="GO" id="GO:0015833">
    <property type="term" value="P:peptide transport"/>
    <property type="evidence" value="ECO:0007669"/>
    <property type="project" value="TreeGrafter"/>
</dbReference>
<name>A0A9W6LB74_9PSEU</name>
<dbReference type="InterPro" id="IPR000914">
    <property type="entry name" value="SBP_5_dom"/>
</dbReference>
<dbReference type="RefSeq" id="WP_051738104.1">
    <property type="nucleotide sequence ID" value="NZ_BAAAUZ010000056.1"/>
</dbReference>
<gene>
    <name evidence="3" type="ORF">GCM10017577_62280</name>
</gene>
<evidence type="ECO:0000259" key="2">
    <source>
        <dbReference type="Pfam" id="PF00496"/>
    </source>
</evidence>
<dbReference type="Gene3D" id="3.10.105.10">
    <property type="entry name" value="Dipeptide-binding Protein, Domain 3"/>
    <property type="match status" value="1"/>
</dbReference>
<dbReference type="PANTHER" id="PTHR30290">
    <property type="entry name" value="PERIPLASMIC BINDING COMPONENT OF ABC TRANSPORTER"/>
    <property type="match status" value="1"/>
</dbReference>
<dbReference type="GO" id="GO:0043190">
    <property type="term" value="C:ATP-binding cassette (ABC) transporter complex"/>
    <property type="evidence" value="ECO:0007669"/>
    <property type="project" value="InterPro"/>
</dbReference>
<evidence type="ECO:0000313" key="3">
    <source>
        <dbReference type="EMBL" id="GLL15079.1"/>
    </source>
</evidence>
<dbReference type="PIRSF" id="PIRSF002741">
    <property type="entry name" value="MppA"/>
    <property type="match status" value="1"/>
</dbReference>
<dbReference type="SUPFAM" id="SSF53850">
    <property type="entry name" value="Periplasmic binding protein-like II"/>
    <property type="match status" value="1"/>
</dbReference>
<reference evidence="3" key="1">
    <citation type="journal article" date="2014" name="Int. J. Syst. Evol. Microbiol.">
        <title>Complete genome sequence of Corynebacterium casei LMG S-19264T (=DSM 44701T), isolated from a smear-ripened cheese.</title>
        <authorList>
            <consortium name="US DOE Joint Genome Institute (JGI-PGF)"/>
            <person name="Walter F."/>
            <person name="Albersmeier A."/>
            <person name="Kalinowski J."/>
            <person name="Ruckert C."/>
        </authorList>
    </citation>
    <scope>NUCLEOTIDE SEQUENCE</scope>
    <source>
        <strain evidence="3">VKM Ac-1069</strain>
    </source>
</reference>
<dbReference type="GO" id="GO:1904680">
    <property type="term" value="F:peptide transmembrane transporter activity"/>
    <property type="evidence" value="ECO:0007669"/>
    <property type="project" value="TreeGrafter"/>
</dbReference>
<dbReference type="GO" id="GO:0042597">
    <property type="term" value="C:periplasmic space"/>
    <property type="evidence" value="ECO:0007669"/>
    <property type="project" value="UniProtKB-ARBA"/>
</dbReference>
<dbReference type="Pfam" id="PF00496">
    <property type="entry name" value="SBP_bac_5"/>
    <property type="match status" value="1"/>
</dbReference>
<reference evidence="3" key="2">
    <citation type="submission" date="2023-01" db="EMBL/GenBank/DDBJ databases">
        <authorList>
            <person name="Sun Q."/>
            <person name="Evtushenko L."/>
        </authorList>
    </citation>
    <scope>NUCLEOTIDE SEQUENCE</scope>
    <source>
        <strain evidence="3">VKM Ac-1069</strain>
    </source>
</reference>
<evidence type="ECO:0000256" key="1">
    <source>
        <dbReference type="SAM" id="SignalP"/>
    </source>
</evidence>
<proteinExistence type="predicted"/>
<keyword evidence="1" id="KW-0732">Signal</keyword>
<sequence length="527" mass="57479">MPIRRVPAVFTALLTALLAVALAGCAPISPSEGGGGASTAPVAREDLDPEATIRYADAVGPSRFDPHRSTNGQDIRYLAPVYDRLVHLSSAGDPIPGLATAWEWQDDGLALRMTLRQNVRFHDGAPFDSAAVKANIEREKTVEGSSVAADLASVTSVETPDPNTVVLRLSKRNSMLLGLLSHRAGAMVSPTAFDNPDLDLAPVGTGMYKVTSYRPNDVIVYERNPDYWNRDVVGAKSIELRILPDEVTRMNALRTGEVDVALLSGRLAGEASGLPGMTVHRDTTLTYLVLYLNRARSEFGDPRVRQALNYAVNRQAIAQGIYFGAAQPTVQPFPPDYYAYNPAYPGDFYPHDPAKARQLLAEAGLPNGFEFEMLVTALSTYTQAGEAIQQMLAEVGIKANIRNVEAAQTADVYYRQQQGDALVSQWGGRPDPSMTIDLQFTSTGFSNPGRVTTPRLEELQRTALDTLDPDKRRDTIHQEVGELVDQAFQVPIVLDESVIATNQRIAGFELLVTGQVDFQKLAVRKQQ</sequence>
<dbReference type="Proteomes" id="UP001143463">
    <property type="component" value="Unassembled WGS sequence"/>
</dbReference>
<dbReference type="InterPro" id="IPR039424">
    <property type="entry name" value="SBP_5"/>
</dbReference>
<dbReference type="PROSITE" id="PS51257">
    <property type="entry name" value="PROKAR_LIPOPROTEIN"/>
    <property type="match status" value="1"/>
</dbReference>
<dbReference type="Gene3D" id="3.40.190.10">
    <property type="entry name" value="Periplasmic binding protein-like II"/>
    <property type="match status" value="1"/>
</dbReference>